<protein>
    <submittedName>
        <fullName evidence="1">Uncharacterized protein</fullName>
    </submittedName>
</protein>
<reference evidence="1 2" key="1">
    <citation type="submission" date="2021-06" db="EMBL/GenBank/DDBJ databases">
        <title>Caerostris extrusa draft genome.</title>
        <authorList>
            <person name="Kono N."/>
            <person name="Arakawa K."/>
        </authorList>
    </citation>
    <scope>NUCLEOTIDE SEQUENCE [LARGE SCALE GENOMIC DNA]</scope>
</reference>
<dbReference type="EMBL" id="BPLR01010964">
    <property type="protein sequence ID" value="GIY43340.1"/>
    <property type="molecule type" value="Genomic_DNA"/>
</dbReference>
<gene>
    <name evidence="1" type="ORF">CEXT_250851</name>
</gene>
<name>A0AAV4TEZ6_CAEEX</name>
<evidence type="ECO:0000313" key="2">
    <source>
        <dbReference type="Proteomes" id="UP001054945"/>
    </source>
</evidence>
<proteinExistence type="predicted"/>
<sequence length="97" mass="10247">MSTSIAVSSIPVRSSPNALALSSSCISNSTIHPLPEDARLSTGGGGEGAEGCGWGVKNIFGLKAPRREGKIRRRKETILALPPPPPFLSERPFFAMD</sequence>
<organism evidence="1 2">
    <name type="scientific">Caerostris extrusa</name>
    <name type="common">Bark spider</name>
    <name type="synonym">Caerostris bankana</name>
    <dbReference type="NCBI Taxonomy" id="172846"/>
    <lineage>
        <taxon>Eukaryota</taxon>
        <taxon>Metazoa</taxon>
        <taxon>Ecdysozoa</taxon>
        <taxon>Arthropoda</taxon>
        <taxon>Chelicerata</taxon>
        <taxon>Arachnida</taxon>
        <taxon>Araneae</taxon>
        <taxon>Araneomorphae</taxon>
        <taxon>Entelegynae</taxon>
        <taxon>Araneoidea</taxon>
        <taxon>Araneidae</taxon>
        <taxon>Caerostris</taxon>
    </lineage>
</organism>
<keyword evidence="2" id="KW-1185">Reference proteome</keyword>
<dbReference type="AlphaFoldDB" id="A0AAV4TEZ6"/>
<dbReference type="Proteomes" id="UP001054945">
    <property type="component" value="Unassembled WGS sequence"/>
</dbReference>
<accession>A0AAV4TEZ6</accession>
<evidence type="ECO:0000313" key="1">
    <source>
        <dbReference type="EMBL" id="GIY43340.1"/>
    </source>
</evidence>
<comment type="caution">
    <text evidence="1">The sequence shown here is derived from an EMBL/GenBank/DDBJ whole genome shotgun (WGS) entry which is preliminary data.</text>
</comment>